<comment type="caution">
    <text evidence="2">The sequence shown here is derived from an EMBL/GenBank/DDBJ whole genome shotgun (WGS) entry which is preliminary data.</text>
</comment>
<dbReference type="Proteomes" id="UP001208570">
    <property type="component" value="Unassembled WGS sequence"/>
</dbReference>
<organism evidence="2 3">
    <name type="scientific">Paralvinella palmiformis</name>
    <dbReference type="NCBI Taxonomy" id="53620"/>
    <lineage>
        <taxon>Eukaryota</taxon>
        <taxon>Metazoa</taxon>
        <taxon>Spiralia</taxon>
        <taxon>Lophotrochozoa</taxon>
        <taxon>Annelida</taxon>
        <taxon>Polychaeta</taxon>
        <taxon>Sedentaria</taxon>
        <taxon>Canalipalpata</taxon>
        <taxon>Terebellida</taxon>
        <taxon>Terebelliformia</taxon>
        <taxon>Alvinellidae</taxon>
        <taxon>Paralvinella</taxon>
    </lineage>
</organism>
<name>A0AAD9JBL2_9ANNE</name>
<evidence type="ECO:0000313" key="2">
    <source>
        <dbReference type="EMBL" id="KAK2149698.1"/>
    </source>
</evidence>
<feature type="chain" id="PRO_5042016143" evidence="1">
    <location>
        <begin position="21"/>
        <end position="187"/>
    </location>
</feature>
<keyword evidence="3" id="KW-1185">Reference proteome</keyword>
<gene>
    <name evidence="2" type="ORF">LSH36_441g00023</name>
</gene>
<dbReference type="EMBL" id="JAODUP010000441">
    <property type="protein sequence ID" value="KAK2149698.1"/>
    <property type="molecule type" value="Genomic_DNA"/>
</dbReference>
<evidence type="ECO:0000313" key="3">
    <source>
        <dbReference type="Proteomes" id="UP001208570"/>
    </source>
</evidence>
<reference evidence="2" key="1">
    <citation type="journal article" date="2023" name="Mol. Biol. Evol.">
        <title>Third-Generation Sequencing Reveals the Adaptive Role of the Epigenome in Three Deep-Sea Polychaetes.</title>
        <authorList>
            <person name="Perez M."/>
            <person name="Aroh O."/>
            <person name="Sun Y."/>
            <person name="Lan Y."/>
            <person name="Juniper S.K."/>
            <person name="Young C.R."/>
            <person name="Angers B."/>
            <person name="Qian P.Y."/>
        </authorList>
    </citation>
    <scope>NUCLEOTIDE SEQUENCE</scope>
    <source>
        <strain evidence="2">P08H-3</strain>
    </source>
</reference>
<accession>A0AAD9JBL2</accession>
<evidence type="ECO:0000256" key="1">
    <source>
        <dbReference type="SAM" id="SignalP"/>
    </source>
</evidence>
<proteinExistence type="predicted"/>
<sequence length="187" mass="20330">MLPLIVVAVRVLLAVRQSAAVPSELCTAERLGRVLAVVDKRNGCELCKCSDADSWVCIDVGKLQIHCRTPTCDQSRWEPDPTALCCFRCRKEATCRLGEVSHPCPDDRCFECLCQDILGIPTMTCSDVSSECPKLLCTEKQTPDGQCCSECVTKTTSTTTETPTARQVIVSVVVAALLITNDDDDDG</sequence>
<feature type="signal peptide" evidence="1">
    <location>
        <begin position="1"/>
        <end position="20"/>
    </location>
</feature>
<dbReference type="AlphaFoldDB" id="A0AAD9JBL2"/>
<keyword evidence="1" id="KW-0732">Signal</keyword>
<protein>
    <submittedName>
        <fullName evidence="2">Uncharacterized protein</fullName>
    </submittedName>
</protein>